<organism evidence="3">
    <name type="scientific">Nicotiana tabacum</name>
    <name type="common">Common tobacco</name>
    <dbReference type="NCBI Taxonomy" id="4097"/>
    <lineage>
        <taxon>Eukaryota</taxon>
        <taxon>Viridiplantae</taxon>
        <taxon>Streptophyta</taxon>
        <taxon>Embryophyta</taxon>
        <taxon>Tracheophyta</taxon>
        <taxon>Spermatophyta</taxon>
        <taxon>Magnoliopsida</taxon>
        <taxon>eudicotyledons</taxon>
        <taxon>Gunneridae</taxon>
        <taxon>Pentapetalae</taxon>
        <taxon>asterids</taxon>
        <taxon>lamiids</taxon>
        <taxon>Solanales</taxon>
        <taxon>Solanaceae</taxon>
        <taxon>Nicotianoideae</taxon>
        <taxon>Nicotianeae</taxon>
        <taxon>Nicotiana</taxon>
    </lineage>
</organism>
<reference evidence="3" key="1">
    <citation type="submission" date="2025-08" db="UniProtKB">
        <authorList>
            <consortium name="RefSeq"/>
        </authorList>
    </citation>
    <scope>IDENTIFICATION</scope>
</reference>
<dbReference type="Pfam" id="PF13960">
    <property type="entry name" value="DUF4218"/>
    <property type="match status" value="1"/>
</dbReference>
<dbReference type="InterPro" id="IPR004252">
    <property type="entry name" value="Probable_transposase_24"/>
</dbReference>
<feature type="domain" description="DUF4218" evidence="2">
    <location>
        <begin position="136"/>
        <end position="200"/>
    </location>
</feature>
<feature type="region of interest" description="Disordered" evidence="1">
    <location>
        <begin position="254"/>
        <end position="280"/>
    </location>
</feature>
<accession>A0A1S4AQF4</accession>
<evidence type="ECO:0000256" key="1">
    <source>
        <dbReference type="SAM" id="MobiDB-lite"/>
    </source>
</evidence>
<dbReference type="OrthoDB" id="1290894at2759"/>
<evidence type="ECO:0000313" key="3">
    <source>
        <dbReference type="RefSeq" id="XP_016478914.1"/>
    </source>
</evidence>
<dbReference type="PANTHER" id="PTHR48258">
    <property type="entry name" value="DUF4218 DOMAIN-CONTAINING PROTEIN-RELATED"/>
    <property type="match status" value="1"/>
</dbReference>
<dbReference type="AlphaFoldDB" id="A0A1S4AQF4"/>
<evidence type="ECO:0000259" key="2">
    <source>
        <dbReference type="Pfam" id="PF13960"/>
    </source>
</evidence>
<sequence>MYIEKNFFDNLFHTVMDDKNRTKDNLKARMDLQEYCRRRELELRQENNRMVKPKASYSFKMDDKRKICDWVRNLRIPDGYASNLSNCVGMKEGKLMYMKSHDCHIFMESLLPIAFSALPERIWKPITEISLFFKDLCSNTLREENLVLMESNIHLMISKLAKKIPCGFFNVMEHLPIHLVREARLGGSVQCRWMYPFESFYPPKATKAVVESMCSFYHAPWRSWSEVPIHIRDRIFVEFRMKCAWSRDLEAEKSPEFKKKSEQGRAAHLSNKGGSVHTGGSISIAAHQRRLENAKGRLVTHDEVFEETHMKKLKDGTKPTWIEPRAETTHDNFK</sequence>
<dbReference type="PANTHER" id="PTHR48258:SF4">
    <property type="entry name" value="DUF4216 DOMAIN-CONTAINING PROTEIN"/>
    <property type="match status" value="1"/>
</dbReference>
<feature type="region of interest" description="Disordered" evidence="1">
    <location>
        <begin position="313"/>
        <end position="334"/>
    </location>
</feature>
<feature type="compositionally biased region" description="Basic and acidic residues" evidence="1">
    <location>
        <begin position="254"/>
        <end position="265"/>
    </location>
</feature>
<protein>
    <recommendedName>
        <fullName evidence="2">DUF4218 domain-containing protein</fullName>
    </recommendedName>
</protein>
<proteinExistence type="predicted"/>
<dbReference type="KEGG" id="nta:107800282"/>
<name>A0A1S4AQF4_TOBAC</name>
<dbReference type="RefSeq" id="XP_016478914.1">
    <property type="nucleotide sequence ID" value="XM_016623428.1"/>
</dbReference>
<dbReference type="Pfam" id="PF03004">
    <property type="entry name" value="Transposase_24"/>
    <property type="match status" value="1"/>
</dbReference>
<gene>
    <name evidence="3" type="primary">LOC107800282</name>
</gene>
<feature type="compositionally biased region" description="Basic and acidic residues" evidence="1">
    <location>
        <begin position="324"/>
        <end position="334"/>
    </location>
</feature>
<dbReference type="InterPro" id="IPR025452">
    <property type="entry name" value="DUF4218"/>
</dbReference>
<dbReference type="PaxDb" id="4097-A0A1S4AQF4"/>